<proteinExistence type="predicted"/>
<dbReference type="InterPro" id="IPR032710">
    <property type="entry name" value="NTF2-like_dom_sf"/>
</dbReference>
<evidence type="ECO:0000313" key="2">
    <source>
        <dbReference type="EMBL" id="GLR25853.1"/>
    </source>
</evidence>
<dbReference type="EMBL" id="BSOJ01000009">
    <property type="protein sequence ID" value="GLR25853.1"/>
    <property type="molecule type" value="Genomic_DNA"/>
</dbReference>
<protein>
    <recommendedName>
        <fullName evidence="1">YchJ-like middle NTF2-like domain-containing protein</fullName>
    </recommendedName>
</protein>
<keyword evidence="3" id="KW-1185">Reference proteome</keyword>
<comment type="caution">
    <text evidence="2">The sequence shown here is derived from an EMBL/GenBank/DDBJ whole genome shotgun (WGS) entry which is preliminary data.</text>
</comment>
<dbReference type="Gene3D" id="3.10.450.50">
    <property type="match status" value="1"/>
</dbReference>
<evidence type="ECO:0000259" key="1">
    <source>
        <dbReference type="Pfam" id="PF17775"/>
    </source>
</evidence>
<dbReference type="SUPFAM" id="SSF54427">
    <property type="entry name" value="NTF2-like"/>
    <property type="match status" value="1"/>
</dbReference>
<sequence>MRSRYSAYVLGLEPYLLASWHSSTRPESLDLDLQGPTTWLGLEVKRSVTQGNQAEVEFVARYRHKGGPAHRMHELSRFVFEEGRWFYVDGDLKSQ</sequence>
<dbReference type="Proteomes" id="UP001156664">
    <property type="component" value="Unassembled WGS sequence"/>
</dbReference>
<accession>A0ABQ5YMN1</accession>
<reference evidence="3" key="1">
    <citation type="journal article" date="2019" name="Int. J. Syst. Evol. Microbiol.">
        <title>The Global Catalogue of Microorganisms (GCM) 10K type strain sequencing project: providing services to taxonomists for standard genome sequencing and annotation.</title>
        <authorList>
            <consortium name="The Broad Institute Genomics Platform"/>
            <consortium name="The Broad Institute Genome Sequencing Center for Infectious Disease"/>
            <person name="Wu L."/>
            <person name="Ma J."/>
        </authorList>
    </citation>
    <scope>NUCLEOTIDE SEQUENCE [LARGE SCALE GENOMIC DNA]</scope>
    <source>
        <strain evidence="3">NBRC 105857</strain>
    </source>
</reference>
<dbReference type="InterPro" id="IPR048469">
    <property type="entry name" value="YchJ-like_M"/>
</dbReference>
<dbReference type="Pfam" id="PF17775">
    <property type="entry name" value="YchJ_M-like"/>
    <property type="match status" value="1"/>
</dbReference>
<feature type="domain" description="YchJ-like middle NTF2-like" evidence="1">
    <location>
        <begin position="1"/>
        <end position="90"/>
    </location>
</feature>
<evidence type="ECO:0000313" key="3">
    <source>
        <dbReference type="Proteomes" id="UP001156664"/>
    </source>
</evidence>
<organism evidence="2 3">
    <name type="scientific">Limnobacter litoralis</name>
    <dbReference type="NCBI Taxonomy" id="481366"/>
    <lineage>
        <taxon>Bacteria</taxon>
        <taxon>Pseudomonadati</taxon>
        <taxon>Pseudomonadota</taxon>
        <taxon>Betaproteobacteria</taxon>
        <taxon>Burkholderiales</taxon>
        <taxon>Burkholderiaceae</taxon>
        <taxon>Limnobacter</taxon>
    </lineage>
</organism>
<name>A0ABQ5YMN1_9BURK</name>
<gene>
    <name evidence="2" type="ORF">GCM10007875_09410</name>
</gene>